<dbReference type="EMBL" id="FR854090">
    <property type="protein sequence ID" value="CCA87739.1"/>
    <property type="molecule type" value="Genomic_DNA"/>
</dbReference>
<protein>
    <submittedName>
        <fullName evidence="1">Uncharacterized protein</fullName>
    </submittedName>
</protein>
<evidence type="ECO:0000313" key="1">
    <source>
        <dbReference type="EMBL" id="CCA87739.1"/>
    </source>
</evidence>
<organism evidence="1">
    <name type="scientific">Ralstonia syzygii R24</name>
    <dbReference type="NCBI Taxonomy" id="907261"/>
    <lineage>
        <taxon>Bacteria</taxon>
        <taxon>Pseudomonadati</taxon>
        <taxon>Pseudomonadota</taxon>
        <taxon>Betaproteobacteria</taxon>
        <taxon>Burkholderiales</taxon>
        <taxon>Burkholderiaceae</taxon>
        <taxon>Ralstonia</taxon>
        <taxon>Ralstonia solanacearum species complex</taxon>
    </lineage>
</organism>
<sequence length="20" mass="2059">MGHKVRGLVPGILIGGLGKR</sequence>
<accession>G3A900</accession>
<reference evidence="1" key="2">
    <citation type="submission" date="2011-04" db="EMBL/GenBank/DDBJ databases">
        <authorList>
            <person name="Genoscope - CEA"/>
        </authorList>
    </citation>
    <scope>NUCLEOTIDE SEQUENCE</scope>
    <source>
        <strain evidence="1">R24</strain>
    </source>
</reference>
<name>G3A900_9RALS</name>
<reference evidence="1" key="1">
    <citation type="journal article" date="2011" name="PLoS ONE">
        <title>Ralstonia syzygii, the Blood Disease Bacterium and some Asian R. solanacearum strains form a single genomic species despite divergent lifestyles.</title>
        <authorList>
            <person name="Remenant B."/>
            <person name="de Cambiaire J.C."/>
            <person name="Cellier G."/>
            <person name="Jacobs J.M."/>
            <person name="Mangenot S."/>
            <person name="Barbe V."/>
            <person name="Lajus A."/>
            <person name="Vallenet D."/>
            <person name="Medigue C."/>
            <person name="Fegan M."/>
            <person name="Allen C."/>
            <person name="Prior P."/>
        </authorList>
    </citation>
    <scope>NUCLEOTIDE SEQUENCE</scope>
    <source>
        <strain evidence="1">R24</strain>
    </source>
</reference>
<proteinExistence type="predicted"/>
<dbReference type="AlphaFoldDB" id="G3A900"/>
<gene>
    <name evidence="1" type="ORF">RALSY_mp10259</name>
</gene>